<keyword evidence="4 7" id="KW-0378">Hydrolase</keyword>
<evidence type="ECO:0000256" key="3">
    <source>
        <dbReference type="ARBA" id="ARBA00022722"/>
    </source>
</evidence>
<organism evidence="7 8">
    <name type="scientific">Candidatus Amulumruptor caecigallinarius</name>
    <dbReference type="NCBI Taxonomy" id="2109911"/>
    <lineage>
        <taxon>Bacteria</taxon>
        <taxon>Pseudomonadati</taxon>
        <taxon>Bacteroidota</taxon>
        <taxon>Bacteroidia</taxon>
        <taxon>Bacteroidales</taxon>
        <taxon>Muribaculaceae</taxon>
        <taxon>Candidatus Amulumruptor</taxon>
    </lineage>
</organism>
<dbReference type="EMBL" id="DYXT01000028">
    <property type="protein sequence ID" value="HJE39197.1"/>
    <property type="molecule type" value="Genomic_DNA"/>
</dbReference>
<dbReference type="InterPro" id="IPR037004">
    <property type="entry name" value="Exonuc_VII_ssu_sf"/>
</dbReference>
<reference evidence="7" key="1">
    <citation type="journal article" date="2021" name="PeerJ">
        <title>Extensive microbial diversity within the chicken gut microbiome revealed by metagenomics and culture.</title>
        <authorList>
            <person name="Gilroy R."/>
            <person name="Ravi A."/>
            <person name="Getino M."/>
            <person name="Pursley I."/>
            <person name="Horton D.L."/>
            <person name="Alikhan N.F."/>
            <person name="Baker D."/>
            <person name="Gharbi K."/>
            <person name="Hall N."/>
            <person name="Watson M."/>
            <person name="Adriaenssens E.M."/>
            <person name="Foster-Nyarko E."/>
            <person name="Jarju S."/>
            <person name="Secka A."/>
            <person name="Antonio M."/>
            <person name="Oren A."/>
            <person name="Chaudhuri R.R."/>
            <person name="La Ragione R."/>
            <person name="Hildebrand F."/>
            <person name="Pallen M.J."/>
        </authorList>
    </citation>
    <scope>NUCLEOTIDE SEQUENCE</scope>
    <source>
        <strain evidence="7">4100</strain>
    </source>
</reference>
<dbReference type="Proteomes" id="UP000711407">
    <property type="component" value="Unassembled WGS sequence"/>
</dbReference>
<dbReference type="AlphaFoldDB" id="A0A4Q0U9A0"/>
<evidence type="ECO:0000256" key="5">
    <source>
        <dbReference type="ARBA" id="ARBA00022839"/>
    </source>
</evidence>
<dbReference type="NCBIfam" id="TIGR01280">
    <property type="entry name" value="xseB"/>
    <property type="match status" value="1"/>
</dbReference>
<name>A0A4Q0U9A0_9BACT</name>
<evidence type="ECO:0000313" key="8">
    <source>
        <dbReference type="Proteomes" id="UP000711407"/>
    </source>
</evidence>
<evidence type="ECO:0000256" key="6">
    <source>
        <dbReference type="NCBIfam" id="TIGR01280"/>
    </source>
</evidence>
<proteinExistence type="inferred from homology"/>
<keyword evidence="3" id="KW-0540">Nuclease</keyword>
<keyword evidence="5" id="KW-0269">Exonuclease</keyword>
<gene>
    <name evidence="7" type="primary">xseB</name>
    <name evidence="7" type="ORF">K8V47_05505</name>
</gene>
<protein>
    <recommendedName>
        <fullName evidence="6">Exodeoxyribonuclease VII small subunit</fullName>
        <ecNumber evidence="6">3.1.11.6</ecNumber>
    </recommendedName>
</protein>
<accession>A0A4Q0U9A0</accession>
<dbReference type="GO" id="GO:0008855">
    <property type="term" value="F:exodeoxyribonuclease VII activity"/>
    <property type="evidence" value="ECO:0007669"/>
    <property type="project" value="UniProtKB-UniRule"/>
</dbReference>
<comment type="caution">
    <text evidence="7">The sequence shown here is derived from an EMBL/GenBank/DDBJ whole genome shotgun (WGS) entry which is preliminary data.</text>
</comment>
<dbReference type="EC" id="3.1.11.6" evidence="6"/>
<evidence type="ECO:0000256" key="4">
    <source>
        <dbReference type="ARBA" id="ARBA00022801"/>
    </source>
</evidence>
<evidence type="ECO:0000313" key="7">
    <source>
        <dbReference type="EMBL" id="HJE39197.1"/>
    </source>
</evidence>
<dbReference type="Gene3D" id="1.10.287.1040">
    <property type="entry name" value="Exonuclease VII, small subunit"/>
    <property type="match status" value="1"/>
</dbReference>
<comment type="similarity">
    <text evidence="1">Belongs to the XseB family.</text>
</comment>
<dbReference type="GO" id="GO:0009318">
    <property type="term" value="C:exodeoxyribonuclease VII complex"/>
    <property type="evidence" value="ECO:0007669"/>
    <property type="project" value="UniProtKB-UniRule"/>
</dbReference>
<reference evidence="7" key="2">
    <citation type="submission" date="2021-09" db="EMBL/GenBank/DDBJ databases">
        <authorList>
            <person name="Gilroy R."/>
        </authorList>
    </citation>
    <scope>NUCLEOTIDE SEQUENCE</scope>
    <source>
        <strain evidence="7">4100</strain>
    </source>
</reference>
<evidence type="ECO:0000256" key="2">
    <source>
        <dbReference type="ARBA" id="ARBA00022490"/>
    </source>
</evidence>
<dbReference type="GO" id="GO:0006308">
    <property type="term" value="P:DNA catabolic process"/>
    <property type="evidence" value="ECO:0007669"/>
    <property type="project" value="UniProtKB-UniRule"/>
</dbReference>
<evidence type="ECO:0000256" key="1">
    <source>
        <dbReference type="ARBA" id="ARBA00009998"/>
    </source>
</evidence>
<dbReference type="SUPFAM" id="SSF116842">
    <property type="entry name" value="XseB-like"/>
    <property type="match status" value="1"/>
</dbReference>
<dbReference type="Pfam" id="PF02609">
    <property type="entry name" value="Exonuc_VII_S"/>
    <property type="match status" value="1"/>
</dbReference>
<sequence>METPKFQPVKELTYNQAVTQLEQILRTMQSDSCDIDQLSIYTRRAAELLSECRSRLTTTEAELQNALADLMKKC</sequence>
<dbReference type="InterPro" id="IPR003761">
    <property type="entry name" value="Exonuc_VII_S"/>
</dbReference>
<keyword evidence="2" id="KW-0963">Cytoplasm</keyword>